<dbReference type="Pfam" id="PF00106">
    <property type="entry name" value="adh_short"/>
    <property type="match status" value="1"/>
</dbReference>
<dbReference type="RefSeq" id="WP_182706593.1">
    <property type="nucleotide sequence ID" value="NZ_JACJII010000001.1"/>
</dbReference>
<accession>A0A7W3N0Q2</accession>
<keyword evidence="2" id="KW-0560">Oxidoreductase</keyword>
<comment type="similarity">
    <text evidence="1">Belongs to the short-chain dehydrogenases/reductases (SDR) family.</text>
</comment>
<gene>
    <name evidence="3" type="ORF">HNR21_004276</name>
</gene>
<evidence type="ECO:0000256" key="1">
    <source>
        <dbReference type="ARBA" id="ARBA00006484"/>
    </source>
</evidence>
<dbReference type="InterPro" id="IPR002347">
    <property type="entry name" value="SDR_fam"/>
</dbReference>
<sequence>MTDVAIITGAAGGIGAATARRLAATGTRCVLVDSDPLVEKVAVDVDGFAVVGDPSDPDLSTKAVAYAGDGLDALVLNAGIGCAGWDPAMLDLRGYRSAVGLTQHAVVYGLRAAIPVMRRRGGGSIVVTASFAGPVSDRHDPLSMMTAYAVAGLVRAFARPLAREGIRLSLVCPGRDEEIGDDGVLGNVLPSADEMAAVVEDALRAADPGARLVVRPGMAPVPLAPVPLH</sequence>
<keyword evidence="4" id="KW-1185">Reference proteome</keyword>
<evidence type="ECO:0000313" key="3">
    <source>
        <dbReference type="EMBL" id="MBA9005394.1"/>
    </source>
</evidence>
<name>A0A7W3N0Q2_9ACTN</name>
<organism evidence="3 4">
    <name type="scientific">Thermomonospora cellulosilytica</name>
    <dbReference type="NCBI Taxonomy" id="1411118"/>
    <lineage>
        <taxon>Bacteria</taxon>
        <taxon>Bacillati</taxon>
        <taxon>Actinomycetota</taxon>
        <taxon>Actinomycetes</taxon>
        <taxon>Streptosporangiales</taxon>
        <taxon>Thermomonosporaceae</taxon>
        <taxon>Thermomonospora</taxon>
    </lineage>
</organism>
<dbReference type="Gene3D" id="3.40.50.720">
    <property type="entry name" value="NAD(P)-binding Rossmann-like Domain"/>
    <property type="match status" value="1"/>
</dbReference>
<dbReference type="SUPFAM" id="SSF51735">
    <property type="entry name" value="NAD(P)-binding Rossmann-fold domains"/>
    <property type="match status" value="1"/>
</dbReference>
<dbReference type="GO" id="GO:0016491">
    <property type="term" value="F:oxidoreductase activity"/>
    <property type="evidence" value="ECO:0007669"/>
    <property type="project" value="UniProtKB-KW"/>
</dbReference>
<comment type="caution">
    <text evidence="3">The sequence shown here is derived from an EMBL/GenBank/DDBJ whole genome shotgun (WGS) entry which is preliminary data.</text>
</comment>
<dbReference type="PANTHER" id="PTHR43477:SF1">
    <property type="entry name" value="DIHYDROANTICAPSIN 7-DEHYDROGENASE"/>
    <property type="match status" value="1"/>
</dbReference>
<dbReference type="InterPro" id="IPR036291">
    <property type="entry name" value="NAD(P)-bd_dom_sf"/>
</dbReference>
<evidence type="ECO:0000313" key="4">
    <source>
        <dbReference type="Proteomes" id="UP000539313"/>
    </source>
</evidence>
<dbReference type="Proteomes" id="UP000539313">
    <property type="component" value="Unassembled WGS sequence"/>
</dbReference>
<protein>
    <submittedName>
        <fullName evidence="3">NAD(P)-dependent dehydrogenase (Short-subunit alcohol dehydrogenase family)</fullName>
    </submittedName>
</protein>
<proteinExistence type="inferred from homology"/>
<dbReference type="PRINTS" id="PR00081">
    <property type="entry name" value="GDHRDH"/>
</dbReference>
<dbReference type="InterPro" id="IPR051122">
    <property type="entry name" value="SDR_DHRS6-like"/>
</dbReference>
<dbReference type="EMBL" id="JACJII010000001">
    <property type="protein sequence ID" value="MBA9005394.1"/>
    <property type="molecule type" value="Genomic_DNA"/>
</dbReference>
<evidence type="ECO:0000256" key="2">
    <source>
        <dbReference type="ARBA" id="ARBA00023002"/>
    </source>
</evidence>
<reference evidence="3 4" key="1">
    <citation type="submission" date="2020-08" db="EMBL/GenBank/DDBJ databases">
        <title>Sequencing the genomes of 1000 actinobacteria strains.</title>
        <authorList>
            <person name="Klenk H.-P."/>
        </authorList>
    </citation>
    <scope>NUCLEOTIDE SEQUENCE [LARGE SCALE GENOMIC DNA]</scope>
    <source>
        <strain evidence="3 4">DSM 45823</strain>
    </source>
</reference>
<dbReference type="PANTHER" id="PTHR43477">
    <property type="entry name" value="DIHYDROANTICAPSIN 7-DEHYDROGENASE"/>
    <property type="match status" value="1"/>
</dbReference>
<dbReference type="AlphaFoldDB" id="A0A7W3N0Q2"/>